<evidence type="ECO:0000259" key="2">
    <source>
        <dbReference type="Pfam" id="PF00098"/>
    </source>
</evidence>
<protein>
    <recommendedName>
        <fullName evidence="2">CCHC-type domain-containing protein</fullName>
    </recommendedName>
</protein>
<dbReference type="OrthoDB" id="5428898at2759"/>
<comment type="caution">
    <text evidence="3">The sequence shown here is derived from an EMBL/GenBank/DDBJ whole genome shotgun (WGS) entry which is preliminary data.</text>
</comment>
<feature type="domain" description="CCHC-type" evidence="2">
    <location>
        <begin position="274"/>
        <end position="286"/>
    </location>
</feature>
<dbReference type="Pfam" id="PF00098">
    <property type="entry name" value="zf-CCHC"/>
    <property type="match status" value="1"/>
</dbReference>
<dbReference type="GO" id="GO:0008270">
    <property type="term" value="F:zinc ion binding"/>
    <property type="evidence" value="ECO:0007669"/>
    <property type="project" value="InterPro"/>
</dbReference>
<feature type="compositionally biased region" description="Basic and acidic residues" evidence="1">
    <location>
        <begin position="229"/>
        <end position="238"/>
    </location>
</feature>
<name>A0A8H3IY24_9LECA</name>
<sequence>ASPVLDTKFSEPVSQNFQNTTTSNGKKARYAPASPQIHTTPELSMTEIQPVSQGTNKYYPDVPDFYGDPTAWEAWQLHLEAKFRASAMLFPTERSRIDYIRDHCKEGAFNVIKARCVDTTNLYTTAQEILEDLDNMYGEFDPYGTADATLHDPDFGMKDETFDTYLARFTATIAPLQLSEREKISQLTRTITRRLRLQMITGIKPTVFKDYVKSLRQCDLNMRLADKQYGHDHSHGSDGYETDQSYSSKSSKKRGYHGTNTHSEETLERLRKEGKCYRCQKPGHMAMDDDAPCKPRTTKKLAELEAGEKWR</sequence>
<feature type="compositionally biased region" description="Polar residues" evidence="1">
    <location>
        <begin position="12"/>
        <end position="25"/>
    </location>
</feature>
<feature type="compositionally biased region" description="Basic and acidic residues" evidence="1">
    <location>
        <begin position="300"/>
        <end position="311"/>
    </location>
</feature>
<feature type="region of interest" description="Disordered" evidence="1">
    <location>
        <begin position="229"/>
        <end position="267"/>
    </location>
</feature>
<feature type="region of interest" description="Disordered" evidence="1">
    <location>
        <begin position="1"/>
        <end position="36"/>
    </location>
</feature>
<dbReference type="EMBL" id="CAJPDT010000101">
    <property type="protein sequence ID" value="CAF9937718.1"/>
    <property type="molecule type" value="Genomic_DNA"/>
</dbReference>
<gene>
    <name evidence="3" type="ORF">IMSHALPRED_000520</name>
</gene>
<keyword evidence="4" id="KW-1185">Reference proteome</keyword>
<accession>A0A8H3IY24</accession>
<dbReference type="Proteomes" id="UP000664534">
    <property type="component" value="Unassembled WGS sequence"/>
</dbReference>
<evidence type="ECO:0000313" key="3">
    <source>
        <dbReference type="EMBL" id="CAF9937718.1"/>
    </source>
</evidence>
<proteinExistence type="predicted"/>
<reference evidence="3" key="1">
    <citation type="submission" date="2021-03" db="EMBL/GenBank/DDBJ databases">
        <authorList>
            <person name="Tagirdzhanova G."/>
        </authorList>
    </citation>
    <scope>NUCLEOTIDE SEQUENCE</scope>
</reference>
<dbReference type="AlphaFoldDB" id="A0A8H3IY24"/>
<dbReference type="InterPro" id="IPR001878">
    <property type="entry name" value="Znf_CCHC"/>
</dbReference>
<evidence type="ECO:0000313" key="4">
    <source>
        <dbReference type="Proteomes" id="UP000664534"/>
    </source>
</evidence>
<organism evidence="3 4">
    <name type="scientific">Imshaugia aleurites</name>
    <dbReference type="NCBI Taxonomy" id="172621"/>
    <lineage>
        <taxon>Eukaryota</taxon>
        <taxon>Fungi</taxon>
        <taxon>Dikarya</taxon>
        <taxon>Ascomycota</taxon>
        <taxon>Pezizomycotina</taxon>
        <taxon>Lecanoromycetes</taxon>
        <taxon>OSLEUM clade</taxon>
        <taxon>Lecanoromycetidae</taxon>
        <taxon>Lecanorales</taxon>
        <taxon>Lecanorineae</taxon>
        <taxon>Parmeliaceae</taxon>
        <taxon>Imshaugia</taxon>
    </lineage>
</organism>
<feature type="region of interest" description="Disordered" evidence="1">
    <location>
        <begin position="281"/>
        <end position="311"/>
    </location>
</feature>
<feature type="non-terminal residue" evidence="3">
    <location>
        <position position="1"/>
    </location>
</feature>
<evidence type="ECO:0000256" key="1">
    <source>
        <dbReference type="SAM" id="MobiDB-lite"/>
    </source>
</evidence>
<dbReference type="GO" id="GO:0003676">
    <property type="term" value="F:nucleic acid binding"/>
    <property type="evidence" value="ECO:0007669"/>
    <property type="project" value="InterPro"/>
</dbReference>